<dbReference type="Gene3D" id="2.40.420.20">
    <property type="match status" value="1"/>
</dbReference>
<evidence type="ECO:0000259" key="5">
    <source>
        <dbReference type="Pfam" id="PF25917"/>
    </source>
</evidence>
<feature type="region of interest" description="Disordered" evidence="4">
    <location>
        <begin position="309"/>
        <end position="341"/>
    </location>
</feature>
<evidence type="ECO:0000256" key="3">
    <source>
        <dbReference type="SAM" id="Coils"/>
    </source>
</evidence>
<comment type="similarity">
    <text evidence="1">Belongs to the membrane fusion protein (MFP) (TC 8.A.1) family.</text>
</comment>
<gene>
    <name evidence="7" type="ORF">ACFQDM_18470</name>
</gene>
<dbReference type="SUPFAM" id="SSF111369">
    <property type="entry name" value="HlyD-like secretion proteins"/>
    <property type="match status" value="1"/>
</dbReference>
<dbReference type="Pfam" id="PF25954">
    <property type="entry name" value="Beta-barrel_RND_2"/>
    <property type="match status" value="1"/>
</dbReference>
<dbReference type="Proteomes" id="UP001596303">
    <property type="component" value="Unassembled WGS sequence"/>
</dbReference>
<dbReference type="PANTHER" id="PTHR30469">
    <property type="entry name" value="MULTIDRUG RESISTANCE PROTEIN MDTA"/>
    <property type="match status" value="1"/>
</dbReference>
<reference evidence="8" key="1">
    <citation type="journal article" date="2019" name="Int. J. Syst. Evol. Microbiol.">
        <title>The Global Catalogue of Microorganisms (GCM) 10K type strain sequencing project: providing services to taxonomists for standard genome sequencing and annotation.</title>
        <authorList>
            <consortium name="The Broad Institute Genomics Platform"/>
            <consortium name="The Broad Institute Genome Sequencing Center for Infectious Disease"/>
            <person name="Wu L."/>
            <person name="Ma J."/>
        </authorList>
    </citation>
    <scope>NUCLEOTIDE SEQUENCE [LARGE SCALE GENOMIC DNA]</scope>
    <source>
        <strain evidence="8">CGMCC-1.15741</strain>
    </source>
</reference>
<dbReference type="Gene3D" id="2.40.30.170">
    <property type="match status" value="1"/>
</dbReference>
<feature type="domain" description="CusB-like beta-barrel" evidence="6">
    <location>
        <begin position="219"/>
        <end position="292"/>
    </location>
</feature>
<keyword evidence="2 3" id="KW-0175">Coiled coil</keyword>
<feature type="domain" description="Multidrug resistance protein MdtA-like barrel-sandwich hybrid" evidence="5">
    <location>
        <begin position="55"/>
        <end position="210"/>
    </location>
</feature>
<name>A0ABW1SFH9_9PROT</name>
<dbReference type="InterPro" id="IPR058625">
    <property type="entry name" value="MdtA-like_BSH"/>
</dbReference>
<evidence type="ECO:0000313" key="7">
    <source>
        <dbReference type="EMBL" id="MFC6200063.1"/>
    </source>
</evidence>
<sequence>MVASIVVLAIAAGGTWYVFGRGSQNVETQYQTAAVSRSDLQTTISAAGKIRPKETLTVGAQVSGQLEELFVEVGDIVEEGQLLAQIDASIATTSVEAQQAQLKELRASRQQHVANLQLAKSQALRAEKLYAADAIAQAELETAEAALAVAEAQLISIDAQIERQTSSLKADMTELEFTKIYAPVKGTVTTLEAIEGQTLNANQTAPTILTIADLTEMTVETDVSEADVLNVYQGQPAYFTTLGNSDETWTTQVRQILPEPEVVNDVVLYKALLDIANPDGRLRTEMTTQVFFITGKTENAIIIPATALQGARPRRAPSGDAPAPRSEPSGDMARLREENPKATTDTVLIMGADGTPQPRPVLVGLKTRNDAEILYGLREGEQIVTNQVASAAIASGRPPGPPPRGFRG</sequence>
<evidence type="ECO:0000313" key="8">
    <source>
        <dbReference type="Proteomes" id="UP001596303"/>
    </source>
</evidence>
<comment type="caution">
    <text evidence="7">The sequence shown here is derived from an EMBL/GenBank/DDBJ whole genome shotgun (WGS) entry which is preliminary data.</text>
</comment>
<feature type="coiled-coil region" evidence="3">
    <location>
        <begin position="95"/>
        <end position="160"/>
    </location>
</feature>
<proteinExistence type="inferred from homology"/>
<dbReference type="EMBL" id="JBHSSW010000066">
    <property type="protein sequence ID" value="MFC6200063.1"/>
    <property type="molecule type" value="Genomic_DNA"/>
</dbReference>
<protein>
    <submittedName>
        <fullName evidence="7">Efflux RND transporter periplasmic adaptor subunit</fullName>
    </submittedName>
</protein>
<accession>A0ABW1SFH9</accession>
<dbReference type="Gene3D" id="2.40.50.100">
    <property type="match status" value="1"/>
</dbReference>
<evidence type="ECO:0000259" key="6">
    <source>
        <dbReference type="Pfam" id="PF25954"/>
    </source>
</evidence>
<evidence type="ECO:0000256" key="4">
    <source>
        <dbReference type="SAM" id="MobiDB-lite"/>
    </source>
</evidence>
<organism evidence="7 8">
    <name type="scientific">Ponticaulis profundi</name>
    <dbReference type="NCBI Taxonomy" id="2665222"/>
    <lineage>
        <taxon>Bacteria</taxon>
        <taxon>Pseudomonadati</taxon>
        <taxon>Pseudomonadota</taxon>
        <taxon>Alphaproteobacteria</taxon>
        <taxon>Hyphomonadales</taxon>
        <taxon>Hyphomonadaceae</taxon>
        <taxon>Ponticaulis</taxon>
    </lineage>
</organism>
<evidence type="ECO:0000256" key="1">
    <source>
        <dbReference type="ARBA" id="ARBA00009477"/>
    </source>
</evidence>
<keyword evidence="8" id="KW-1185">Reference proteome</keyword>
<evidence type="ECO:0000256" key="2">
    <source>
        <dbReference type="ARBA" id="ARBA00023054"/>
    </source>
</evidence>
<dbReference type="Pfam" id="PF25917">
    <property type="entry name" value="BSH_RND"/>
    <property type="match status" value="1"/>
</dbReference>
<dbReference type="NCBIfam" id="TIGR01730">
    <property type="entry name" value="RND_mfp"/>
    <property type="match status" value="1"/>
</dbReference>
<dbReference type="InterPro" id="IPR030190">
    <property type="entry name" value="MacA_alpha-hairpin_sf"/>
</dbReference>
<dbReference type="PANTHER" id="PTHR30469:SF33">
    <property type="entry name" value="SLR1207 PROTEIN"/>
    <property type="match status" value="1"/>
</dbReference>
<dbReference type="Gene3D" id="6.10.140.1990">
    <property type="match status" value="1"/>
</dbReference>
<dbReference type="InterPro" id="IPR058792">
    <property type="entry name" value="Beta-barrel_RND_2"/>
</dbReference>
<dbReference type="InterPro" id="IPR006143">
    <property type="entry name" value="RND_pump_MFP"/>
</dbReference>